<feature type="transmembrane region" description="Helical" evidence="6">
    <location>
        <begin position="532"/>
        <end position="552"/>
    </location>
</feature>
<keyword evidence="9" id="KW-1185">Reference proteome</keyword>
<accession>A0A8H5LMM5</accession>
<evidence type="ECO:0000256" key="5">
    <source>
        <dbReference type="SAM" id="MobiDB-lite"/>
    </source>
</evidence>
<feature type="transmembrane region" description="Helical" evidence="6">
    <location>
        <begin position="397"/>
        <end position="419"/>
    </location>
</feature>
<feature type="region of interest" description="Disordered" evidence="5">
    <location>
        <begin position="270"/>
        <end position="289"/>
    </location>
</feature>
<evidence type="ECO:0000256" key="4">
    <source>
        <dbReference type="ARBA" id="ARBA00023136"/>
    </source>
</evidence>
<feature type="compositionally biased region" description="Polar residues" evidence="5">
    <location>
        <begin position="1"/>
        <end position="18"/>
    </location>
</feature>
<dbReference type="PROSITE" id="PS50850">
    <property type="entry name" value="MFS"/>
    <property type="match status" value="1"/>
</dbReference>
<dbReference type="GO" id="GO:0005886">
    <property type="term" value="C:plasma membrane"/>
    <property type="evidence" value="ECO:0007669"/>
    <property type="project" value="TreeGrafter"/>
</dbReference>
<feature type="region of interest" description="Disordered" evidence="5">
    <location>
        <begin position="1"/>
        <end position="20"/>
    </location>
</feature>
<dbReference type="AlphaFoldDB" id="A0A8H5LMM5"/>
<keyword evidence="3 6" id="KW-1133">Transmembrane helix</keyword>
<feature type="transmembrane region" description="Helical" evidence="6">
    <location>
        <begin position="105"/>
        <end position="123"/>
    </location>
</feature>
<feature type="transmembrane region" description="Helical" evidence="6">
    <location>
        <begin position="197"/>
        <end position="220"/>
    </location>
</feature>
<proteinExistence type="predicted"/>
<organism evidence="8 9">
    <name type="scientific">Tetrapyrgos nigripes</name>
    <dbReference type="NCBI Taxonomy" id="182062"/>
    <lineage>
        <taxon>Eukaryota</taxon>
        <taxon>Fungi</taxon>
        <taxon>Dikarya</taxon>
        <taxon>Basidiomycota</taxon>
        <taxon>Agaricomycotina</taxon>
        <taxon>Agaricomycetes</taxon>
        <taxon>Agaricomycetidae</taxon>
        <taxon>Agaricales</taxon>
        <taxon>Marasmiineae</taxon>
        <taxon>Marasmiaceae</taxon>
        <taxon>Tetrapyrgos</taxon>
    </lineage>
</organism>
<protein>
    <recommendedName>
        <fullName evidence="7">Major facilitator superfamily (MFS) profile domain-containing protein</fullName>
    </recommendedName>
</protein>
<feature type="compositionally biased region" description="Polar residues" evidence="5">
    <location>
        <begin position="301"/>
        <end position="323"/>
    </location>
</feature>
<dbReference type="InterPro" id="IPR036259">
    <property type="entry name" value="MFS_trans_sf"/>
</dbReference>
<feature type="transmembrane region" description="Helical" evidence="6">
    <location>
        <begin position="135"/>
        <end position="153"/>
    </location>
</feature>
<dbReference type="EMBL" id="JAACJM010000036">
    <property type="protein sequence ID" value="KAF5362842.1"/>
    <property type="molecule type" value="Genomic_DNA"/>
</dbReference>
<feature type="transmembrane region" description="Helical" evidence="6">
    <location>
        <begin position="358"/>
        <end position="377"/>
    </location>
</feature>
<evidence type="ECO:0000313" key="8">
    <source>
        <dbReference type="EMBL" id="KAF5362842.1"/>
    </source>
</evidence>
<comment type="caution">
    <text evidence="8">The sequence shown here is derived from an EMBL/GenBank/DDBJ whole genome shotgun (WGS) entry which is preliminary data.</text>
</comment>
<feature type="transmembrane region" description="Helical" evidence="6">
    <location>
        <begin position="505"/>
        <end position="526"/>
    </location>
</feature>
<dbReference type="GO" id="GO:0022857">
    <property type="term" value="F:transmembrane transporter activity"/>
    <property type="evidence" value="ECO:0007669"/>
    <property type="project" value="InterPro"/>
</dbReference>
<feature type="transmembrane region" description="Helical" evidence="6">
    <location>
        <begin position="440"/>
        <end position="461"/>
    </location>
</feature>
<feature type="transmembrane region" description="Helical" evidence="6">
    <location>
        <begin position="165"/>
        <end position="185"/>
    </location>
</feature>
<dbReference type="PANTHER" id="PTHR23502">
    <property type="entry name" value="MAJOR FACILITATOR SUPERFAMILY"/>
    <property type="match status" value="1"/>
</dbReference>
<dbReference type="Gene3D" id="1.20.1720.10">
    <property type="entry name" value="Multidrug resistance protein D"/>
    <property type="match status" value="1"/>
</dbReference>
<dbReference type="InterPro" id="IPR020846">
    <property type="entry name" value="MFS_dom"/>
</dbReference>
<name>A0A8H5LMM5_9AGAR</name>
<dbReference type="OrthoDB" id="2585655at2759"/>
<evidence type="ECO:0000256" key="3">
    <source>
        <dbReference type="ARBA" id="ARBA00022989"/>
    </source>
</evidence>
<dbReference type="SUPFAM" id="SSF103473">
    <property type="entry name" value="MFS general substrate transporter"/>
    <property type="match status" value="1"/>
</dbReference>
<keyword evidence="4 6" id="KW-0472">Membrane</keyword>
<gene>
    <name evidence="8" type="ORF">D9758_007089</name>
</gene>
<feature type="transmembrane region" description="Helical" evidence="6">
    <location>
        <begin position="467"/>
        <end position="493"/>
    </location>
</feature>
<sequence length="569" mass="62415">MANTVNGTTEVSGTTSAMQKPPVEDAIVEQIDIEHMEVENDPREWSKFRKVRISGFFTLDYASDNWQNIVLLQVGTGAMIAGLASNIQLPAVSEMEAVLPATPTQISLTLSLFMLFQGVIPLLWSAVSEVKGRKLVYVSSLTIFTIGSIVVGTSNSIGLVIGFRIIQAAGSSAVMSVGAATLADIFDPEERGSKMGLFYIAPLLGPSLGAIFGGVFTTAFSWRGPFYFLTITGGIVTLSFLIGFRDTWRKERSAVYQQVVRRKLKERMRMKKAGNSKTGKNNHDTDVEKNVDSGSVSATVIGTSTPTEPETKFESSSNQTVDQPNMDRELAEATKDIKLSLLDVNLAKPMWNVFTRPWNLCMLNASALIFAFAYIVVYSTTRVLENAPQYHYNPLRVGLVLLSFGLGSVTGSVISGRYSDYTLKRLKKKNGGKREAEMRLQPLLIPFILFPLFIIGCGWVEKERLHIAAIVVFLFICGFFSIFIYTPTLAYIVDSNPGSSSFATALNSLLRGIYAFISLEITVPLQEGIGEGWMYVIIAAAIVVSAGLVGWVEMKGMGWRERSELKKGL</sequence>
<feature type="transmembrane region" description="Helical" evidence="6">
    <location>
        <begin position="226"/>
        <end position="244"/>
    </location>
</feature>
<keyword evidence="2 6" id="KW-0812">Transmembrane</keyword>
<dbReference type="Pfam" id="PF07690">
    <property type="entry name" value="MFS_1"/>
    <property type="match status" value="1"/>
</dbReference>
<evidence type="ECO:0000256" key="2">
    <source>
        <dbReference type="ARBA" id="ARBA00022692"/>
    </source>
</evidence>
<dbReference type="PANTHER" id="PTHR23502:SF5">
    <property type="entry name" value="QUINIDINE RESISTANCE PROTEIN 3"/>
    <property type="match status" value="1"/>
</dbReference>
<feature type="region of interest" description="Disordered" evidence="5">
    <location>
        <begin position="301"/>
        <end position="324"/>
    </location>
</feature>
<reference evidence="8 9" key="1">
    <citation type="journal article" date="2020" name="ISME J.">
        <title>Uncovering the hidden diversity of litter-decomposition mechanisms in mushroom-forming fungi.</title>
        <authorList>
            <person name="Floudas D."/>
            <person name="Bentzer J."/>
            <person name="Ahren D."/>
            <person name="Johansson T."/>
            <person name="Persson P."/>
            <person name="Tunlid A."/>
        </authorList>
    </citation>
    <scope>NUCLEOTIDE SEQUENCE [LARGE SCALE GENOMIC DNA]</scope>
    <source>
        <strain evidence="8 9">CBS 291.85</strain>
    </source>
</reference>
<comment type="subcellular location">
    <subcellularLocation>
        <location evidence="1">Membrane</location>
        <topology evidence="1">Multi-pass membrane protein</topology>
    </subcellularLocation>
</comment>
<evidence type="ECO:0000259" key="7">
    <source>
        <dbReference type="PROSITE" id="PS50850"/>
    </source>
</evidence>
<dbReference type="Proteomes" id="UP000559256">
    <property type="component" value="Unassembled WGS sequence"/>
</dbReference>
<dbReference type="Gene3D" id="1.20.1250.20">
    <property type="entry name" value="MFS general substrate transporter like domains"/>
    <property type="match status" value="1"/>
</dbReference>
<evidence type="ECO:0000256" key="6">
    <source>
        <dbReference type="SAM" id="Phobius"/>
    </source>
</evidence>
<evidence type="ECO:0000256" key="1">
    <source>
        <dbReference type="ARBA" id="ARBA00004141"/>
    </source>
</evidence>
<dbReference type="InterPro" id="IPR011701">
    <property type="entry name" value="MFS"/>
</dbReference>
<feature type="domain" description="Major facilitator superfamily (MFS) profile" evidence="7">
    <location>
        <begin position="70"/>
        <end position="557"/>
    </location>
</feature>
<evidence type="ECO:0000313" key="9">
    <source>
        <dbReference type="Proteomes" id="UP000559256"/>
    </source>
</evidence>